<protein>
    <submittedName>
        <fullName evidence="1">Uncharacterized protein</fullName>
    </submittedName>
</protein>
<evidence type="ECO:0000313" key="1">
    <source>
        <dbReference type="EMBL" id="KAJ0089547.1"/>
    </source>
</evidence>
<name>A0ACC1ASB0_9ROSI</name>
<accession>A0ACC1ASB0</accession>
<reference evidence="2" key="1">
    <citation type="journal article" date="2023" name="G3 (Bethesda)">
        <title>Genome assembly and association tests identify interacting loci associated with vigor, precocity, and sex in interspecific pistachio rootstocks.</title>
        <authorList>
            <person name="Palmer W."/>
            <person name="Jacygrad E."/>
            <person name="Sagayaradj S."/>
            <person name="Cavanaugh K."/>
            <person name="Han R."/>
            <person name="Bertier L."/>
            <person name="Beede B."/>
            <person name="Kafkas S."/>
            <person name="Golino D."/>
            <person name="Preece J."/>
            <person name="Michelmore R."/>
        </authorList>
    </citation>
    <scope>NUCLEOTIDE SEQUENCE [LARGE SCALE GENOMIC DNA]</scope>
</reference>
<dbReference type="Proteomes" id="UP001164250">
    <property type="component" value="Chromosome 8"/>
</dbReference>
<keyword evidence="2" id="KW-1185">Reference proteome</keyword>
<gene>
    <name evidence="1" type="ORF">Patl1_12760</name>
</gene>
<evidence type="ECO:0000313" key="2">
    <source>
        <dbReference type="Proteomes" id="UP001164250"/>
    </source>
</evidence>
<dbReference type="EMBL" id="CM047904">
    <property type="protein sequence ID" value="KAJ0089547.1"/>
    <property type="molecule type" value="Genomic_DNA"/>
</dbReference>
<sequence>MSSFQRSEVSFRRQGSSGLVWQDRFYSGDLNQMKREQERKTEQPRELRHSQSDGSTRMKKRTSKVSPNIDPPSPKLSGCCFCGFGK</sequence>
<organism evidence="1 2">
    <name type="scientific">Pistacia atlantica</name>
    <dbReference type="NCBI Taxonomy" id="434234"/>
    <lineage>
        <taxon>Eukaryota</taxon>
        <taxon>Viridiplantae</taxon>
        <taxon>Streptophyta</taxon>
        <taxon>Embryophyta</taxon>
        <taxon>Tracheophyta</taxon>
        <taxon>Spermatophyta</taxon>
        <taxon>Magnoliopsida</taxon>
        <taxon>eudicotyledons</taxon>
        <taxon>Gunneridae</taxon>
        <taxon>Pentapetalae</taxon>
        <taxon>rosids</taxon>
        <taxon>malvids</taxon>
        <taxon>Sapindales</taxon>
        <taxon>Anacardiaceae</taxon>
        <taxon>Pistacia</taxon>
    </lineage>
</organism>
<comment type="caution">
    <text evidence="1">The sequence shown here is derived from an EMBL/GenBank/DDBJ whole genome shotgun (WGS) entry which is preliminary data.</text>
</comment>
<proteinExistence type="predicted"/>